<feature type="region of interest" description="Disordered" evidence="1">
    <location>
        <begin position="1"/>
        <end position="99"/>
    </location>
</feature>
<sequence>MAKNRNNMLGVGGQRRKVSRADLRGAPVGGRGAGRTPADAKRTLAESMRERLAAQQNSAQTENPALTEADRPTENGVPVENGVQVENGNPAEGDGSAER</sequence>
<keyword evidence="3" id="KW-1185">Reference proteome</keyword>
<feature type="compositionally biased region" description="Basic and acidic residues" evidence="1">
    <location>
        <begin position="38"/>
        <end position="52"/>
    </location>
</feature>
<proteinExistence type="predicted"/>
<dbReference type="OrthoDB" id="3698181at2"/>
<evidence type="ECO:0000313" key="2">
    <source>
        <dbReference type="EMBL" id="RFU39978.1"/>
    </source>
</evidence>
<dbReference type="EMBL" id="QURH01000315">
    <property type="protein sequence ID" value="RFU39978.1"/>
    <property type="molecule type" value="Genomic_DNA"/>
</dbReference>
<dbReference type="Pfam" id="PF19756">
    <property type="entry name" value="DUF6243"/>
    <property type="match status" value="1"/>
</dbReference>
<name>A0A372JKX8_9ACTN</name>
<feature type="compositionally biased region" description="Polar residues" evidence="1">
    <location>
        <begin position="54"/>
        <end position="64"/>
    </location>
</feature>
<dbReference type="InterPro" id="IPR046210">
    <property type="entry name" value="DUF6243"/>
</dbReference>
<reference evidence="2 3" key="1">
    <citation type="submission" date="2018-08" db="EMBL/GenBank/DDBJ databases">
        <title>Actinomadura jelena sp. nov., a novel Actinomycete isolated from soil in Chad.</title>
        <authorList>
            <person name="Shi L."/>
        </authorList>
    </citation>
    <scope>NUCLEOTIDE SEQUENCE [LARGE SCALE GENOMIC DNA]</scope>
    <source>
        <strain evidence="2 3">NEAU-G17</strain>
    </source>
</reference>
<evidence type="ECO:0000256" key="1">
    <source>
        <dbReference type="SAM" id="MobiDB-lite"/>
    </source>
</evidence>
<dbReference type="Proteomes" id="UP000261811">
    <property type="component" value="Unassembled WGS sequence"/>
</dbReference>
<dbReference type="AlphaFoldDB" id="A0A372JKX8"/>
<organism evidence="2 3">
    <name type="scientific">Actinomadura logoneensis</name>
    <dbReference type="NCBI Taxonomy" id="2293572"/>
    <lineage>
        <taxon>Bacteria</taxon>
        <taxon>Bacillati</taxon>
        <taxon>Actinomycetota</taxon>
        <taxon>Actinomycetes</taxon>
        <taxon>Streptosporangiales</taxon>
        <taxon>Thermomonosporaceae</taxon>
        <taxon>Actinomadura</taxon>
    </lineage>
</organism>
<gene>
    <name evidence="2" type="ORF">DZF91_19595</name>
</gene>
<evidence type="ECO:0000313" key="3">
    <source>
        <dbReference type="Proteomes" id="UP000261811"/>
    </source>
</evidence>
<protein>
    <submittedName>
        <fullName evidence="2">Uncharacterized protein</fullName>
    </submittedName>
</protein>
<comment type="caution">
    <text evidence="2">The sequence shown here is derived from an EMBL/GenBank/DDBJ whole genome shotgun (WGS) entry which is preliminary data.</text>
</comment>
<accession>A0A372JKX8</accession>
<dbReference type="RefSeq" id="WP_117358904.1">
    <property type="nucleotide sequence ID" value="NZ_QURH01000315.1"/>
</dbReference>